<keyword evidence="2" id="KW-1003">Cell membrane</keyword>
<keyword evidence="6 8" id="KW-0472">Membrane</keyword>
<evidence type="ECO:0000256" key="6">
    <source>
        <dbReference type="ARBA" id="ARBA00023136"/>
    </source>
</evidence>
<comment type="caution">
    <text evidence="10">The sequence shown here is derived from an EMBL/GenBank/DDBJ whole genome shotgun (WGS) entry which is preliminary data.</text>
</comment>
<dbReference type="Proteomes" id="UP000576969">
    <property type="component" value="Unassembled WGS sequence"/>
</dbReference>
<evidence type="ECO:0000256" key="3">
    <source>
        <dbReference type="ARBA" id="ARBA00022553"/>
    </source>
</evidence>
<dbReference type="InterPro" id="IPR008984">
    <property type="entry name" value="SMAD_FHA_dom_sf"/>
</dbReference>
<evidence type="ECO:0000256" key="2">
    <source>
        <dbReference type="ARBA" id="ARBA00022475"/>
    </source>
</evidence>
<dbReference type="Pfam" id="PF00498">
    <property type="entry name" value="FHA"/>
    <property type="match status" value="1"/>
</dbReference>
<protein>
    <submittedName>
        <fullName evidence="10">Putative RDD family membrane protein YckC</fullName>
    </submittedName>
</protein>
<evidence type="ECO:0000313" key="10">
    <source>
        <dbReference type="EMBL" id="NYE18686.1"/>
    </source>
</evidence>
<feature type="transmembrane region" description="Helical" evidence="8">
    <location>
        <begin position="113"/>
        <end position="134"/>
    </location>
</feature>
<dbReference type="GO" id="GO:0005886">
    <property type="term" value="C:plasma membrane"/>
    <property type="evidence" value="ECO:0007669"/>
    <property type="project" value="UniProtKB-SubCell"/>
</dbReference>
<keyword evidence="4 8" id="KW-0812">Transmembrane</keyword>
<feature type="compositionally biased region" description="Low complexity" evidence="7">
    <location>
        <begin position="180"/>
        <end position="209"/>
    </location>
</feature>
<evidence type="ECO:0000256" key="7">
    <source>
        <dbReference type="SAM" id="MobiDB-lite"/>
    </source>
</evidence>
<feature type="transmembrane region" description="Helical" evidence="8">
    <location>
        <begin position="57"/>
        <end position="78"/>
    </location>
</feature>
<dbReference type="RefSeq" id="WP_179487513.1">
    <property type="nucleotide sequence ID" value="NZ_JACCBV010000001.1"/>
</dbReference>
<dbReference type="InterPro" id="IPR000253">
    <property type="entry name" value="FHA_dom"/>
</dbReference>
<organism evidence="10 11">
    <name type="scientific">Microbacterium immunditiarum</name>
    <dbReference type="NCBI Taxonomy" id="337480"/>
    <lineage>
        <taxon>Bacteria</taxon>
        <taxon>Bacillati</taxon>
        <taxon>Actinomycetota</taxon>
        <taxon>Actinomycetes</taxon>
        <taxon>Micrococcales</taxon>
        <taxon>Microbacteriaceae</taxon>
        <taxon>Microbacterium</taxon>
    </lineage>
</organism>
<feature type="region of interest" description="Disordered" evidence="7">
    <location>
        <begin position="389"/>
        <end position="413"/>
    </location>
</feature>
<dbReference type="Gene3D" id="2.60.200.20">
    <property type="match status" value="1"/>
</dbReference>
<sequence>MTNPPPAATAAVPATIGRRVGAYVIDVAIACGIALVFIGVCAAIIFAVGPAWTQSSLALAILLMYTGLGFASLAWALVYTAMQGVRGSIGQRMVGIRLADAATGGPIGFWRALLRNIVFGLAGSIVVGYFSPLFDSSGRRQGWHDKVASALVVDRTAAEAPAAAPAPAPADRVPHPHLPQPAGALATPAGGFTGAGRPPAFGAPGTPSVSAPTGPVLTGAAAAPATAPAYAGAAIPPRPPLPSAQAAPAVVVPSTGMIAHVPGITGDRPAWGGTSVSSVVDDDLDSTLVAPSRSVAAAGRAALDPDARAIAVLTWDDGGRMAVYGRTLYGRNPAAEEGAVSVAVRDETLSLSKTHFEIGCDDSGAWIVDRHSTNGTILVRDGMRHPLLPGRQTSVRPGDRLEFGDRSATVSGP</sequence>
<dbReference type="InterPro" id="IPR010432">
    <property type="entry name" value="RDD"/>
</dbReference>
<feature type="region of interest" description="Disordered" evidence="7">
    <location>
        <begin position="162"/>
        <end position="209"/>
    </location>
</feature>
<evidence type="ECO:0000256" key="5">
    <source>
        <dbReference type="ARBA" id="ARBA00022989"/>
    </source>
</evidence>
<proteinExistence type="predicted"/>
<accession>A0A7Y9GLS9</accession>
<evidence type="ECO:0000259" key="9">
    <source>
        <dbReference type="PROSITE" id="PS50006"/>
    </source>
</evidence>
<evidence type="ECO:0000256" key="1">
    <source>
        <dbReference type="ARBA" id="ARBA00004651"/>
    </source>
</evidence>
<name>A0A7Y9GLS9_9MICO</name>
<dbReference type="SUPFAM" id="SSF49879">
    <property type="entry name" value="SMAD/FHA domain"/>
    <property type="match status" value="1"/>
</dbReference>
<evidence type="ECO:0000313" key="11">
    <source>
        <dbReference type="Proteomes" id="UP000576969"/>
    </source>
</evidence>
<feature type="domain" description="FHA" evidence="9">
    <location>
        <begin position="327"/>
        <end position="378"/>
    </location>
</feature>
<dbReference type="PANTHER" id="PTHR36115:SF6">
    <property type="entry name" value="PROLINE-RICH ANTIGEN HOMOLOG"/>
    <property type="match status" value="1"/>
</dbReference>
<dbReference type="InterPro" id="IPR051791">
    <property type="entry name" value="Pra-immunoreactive"/>
</dbReference>
<dbReference type="CDD" id="cd00060">
    <property type="entry name" value="FHA"/>
    <property type="match status" value="1"/>
</dbReference>
<evidence type="ECO:0000256" key="8">
    <source>
        <dbReference type="SAM" id="Phobius"/>
    </source>
</evidence>
<dbReference type="PANTHER" id="PTHR36115">
    <property type="entry name" value="PROLINE-RICH ANTIGEN HOMOLOG-RELATED"/>
    <property type="match status" value="1"/>
</dbReference>
<keyword evidence="11" id="KW-1185">Reference proteome</keyword>
<comment type="subcellular location">
    <subcellularLocation>
        <location evidence="1">Cell membrane</location>
        <topology evidence="1">Multi-pass membrane protein</topology>
    </subcellularLocation>
</comment>
<dbReference type="AlphaFoldDB" id="A0A7Y9GLS9"/>
<dbReference type="PROSITE" id="PS50006">
    <property type="entry name" value="FHA_DOMAIN"/>
    <property type="match status" value="1"/>
</dbReference>
<keyword evidence="3" id="KW-0597">Phosphoprotein</keyword>
<evidence type="ECO:0000256" key="4">
    <source>
        <dbReference type="ARBA" id="ARBA00022692"/>
    </source>
</evidence>
<dbReference type="EMBL" id="JACCBV010000001">
    <property type="protein sequence ID" value="NYE18686.1"/>
    <property type="molecule type" value="Genomic_DNA"/>
</dbReference>
<dbReference type="Pfam" id="PF06271">
    <property type="entry name" value="RDD"/>
    <property type="match status" value="1"/>
</dbReference>
<keyword evidence="5 8" id="KW-1133">Transmembrane helix</keyword>
<gene>
    <name evidence="10" type="ORF">BJ991_000714</name>
</gene>
<feature type="transmembrane region" description="Helical" evidence="8">
    <location>
        <begin position="20"/>
        <end position="45"/>
    </location>
</feature>
<reference evidence="10 11" key="1">
    <citation type="submission" date="2020-07" db="EMBL/GenBank/DDBJ databases">
        <title>Sequencing the genomes of 1000 actinobacteria strains.</title>
        <authorList>
            <person name="Klenk H.-P."/>
        </authorList>
    </citation>
    <scope>NUCLEOTIDE SEQUENCE [LARGE SCALE GENOMIC DNA]</scope>
    <source>
        <strain evidence="10 11">DSM 24662</strain>
    </source>
</reference>